<proteinExistence type="predicted"/>
<name>A0A8D8ZQM8_9HEMI</name>
<dbReference type="AlphaFoldDB" id="A0A8D8ZQM8"/>
<reference evidence="1" key="1">
    <citation type="submission" date="2021-05" db="EMBL/GenBank/DDBJ databases">
        <authorList>
            <person name="Alioto T."/>
            <person name="Alioto T."/>
            <person name="Gomez Garrido J."/>
        </authorList>
    </citation>
    <scope>NUCLEOTIDE SEQUENCE</scope>
</reference>
<dbReference type="EMBL" id="HBUF01529516">
    <property type="protein sequence ID" value="CAG6751389.1"/>
    <property type="molecule type" value="Transcribed_RNA"/>
</dbReference>
<sequence>MFCSMNTLFCSTNTLFCFMNTLFSSMNTLFCSMNTLFCSINTLYCVYILKCIFPTLFLFIFSPSKHILYIILFIQIFSKGDKISDPYFIICQYSHLGHICVY</sequence>
<dbReference type="EMBL" id="HBUF01529517">
    <property type="protein sequence ID" value="CAG6751390.1"/>
    <property type="molecule type" value="Transcribed_RNA"/>
</dbReference>
<accession>A0A8D8ZQM8</accession>
<protein>
    <submittedName>
        <fullName evidence="1">Uncharacterized protein</fullName>
    </submittedName>
</protein>
<evidence type="ECO:0000313" key="1">
    <source>
        <dbReference type="EMBL" id="CAG6751390.1"/>
    </source>
</evidence>
<organism evidence="1">
    <name type="scientific">Cacopsylla melanoneura</name>
    <dbReference type="NCBI Taxonomy" id="428564"/>
    <lineage>
        <taxon>Eukaryota</taxon>
        <taxon>Metazoa</taxon>
        <taxon>Ecdysozoa</taxon>
        <taxon>Arthropoda</taxon>
        <taxon>Hexapoda</taxon>
        <taxon>Insecta</taxon>
        <taxon>Pterygota</taxon>
        <taxon>Neoptera</taxon>
        <taxon>Paraneoptera</taxon>
        <taxon>Hemiptera</taxon>
        <taxon>Sternorrhyncha</taxon>
        <taxon>Psylloidea</taxon>
        <taxon>Psyllidae</taxon>
        <taxon>Psyllinae</taxon>
        <taxon>Cacopsylla</taxon>
    </lineage>
</organism>